<evidence type="ECO:0000256" key="7">
    <source>
        <dbReference type="ARBA" id="ARBA00037368"/>
    </source>
</evidence>
<evidence type="ECO:0000256" key="4">
    <source>
        <dbReference type="ARBA" id="ARBA00022679"/>
    </source>
</evidence>
<dbReference type="EMBL" id="OW152837">
    <property type="protein sequence ID" value="CAH2058013.1"/>
    <property type="molecule type" value="Genomic_DNA"/>
</dbReference>
<evidence type="ECO:0000256" key="2">
    <source>
        <dbReference type="ARBA" id="ARBA00006219"/>
    </source>
</evidence>
<dbReference type="Proteomes" id="UP000837857">
    <property type="component" value="Chromosome 25"/>
</dbReference>
<reference evidence="11" key="1">
    <citation type="submission" date="2022-03" db="EMBL/GenBank/DDBJ databases">
        <authorList>
            <person name="Martin H S."/>
        </authorList>
    </citation>
    <scope>NUCLEOTIDE SEQUENCE</scope>
</reference>
<accession>A0ABN8IIJ6</accession>
<sequence length="244" mass="27734">MADRKASLVLEPGAMIRPVIDHEGVKLLVERLYGISVLELTELAGYDDKNYRITEDPNVKNPLIVNHSPHGYVLKIMNSMDSQNLSVVEAQNEIMNFLITRSVRCPRPVRNIFGHLHSVETLSGRQHAVRLLEYVPGELLKDVPSSDALFYQLGEFIANLDNKLQNFNHSGLAGREHIWMLTKVPDLEKFKYVIKDAEKLDLAEEVIEEFKYAVVPRLDELEKGVIHGDVNEMNIIVERKPGGR</sequence>
<dbReference type="PANTHER" id="PTHR21064:SF1">
    <property type="entry name" value="HYDROXYLYSINE KINASE"/>
    <property type="match status" value="1"/>
</dbReference>
<dbReference type="Pfam" id="PF01636">
    <property type="entry name" value="APH"/>
    <property type="match status" value="1"/>
</dbReference>
<dbReference type="Gene3D" id="3.30.200.20">
    <property type="entry name" value="Phosphorylase Kinase, domain 1"/>
    <property type="match status" value="1"/>
</dbReference>
<evidence type="ECO:0000256" key="5">
    <source>
        <dbReference type="ARBA" id="ARBA00022777"/>
    </source>
</evidence>
<proteinExistence type="inferred from homology"/>
<dbReference type="InterPro" id="IPR002575">
    <property type="entry name" value="Aminoglycoside_PTrfase"/>
</dbReference>
<keyword evidence="5" id="KW-0418">Kinase</keyword>
<name>A0ABN8IIJ6_9NEOP</name>
<feature type="non-terminal residue" evidence="11">
    <location>
        <position position="244"/>
    </location>
</feature>
<dbReference type="Gene3D" id="3.90.1200.10">
    <property type="match status" value="1"/>
</dbReference>
<dbReference type="EC" id="2.7.1.81" evidence="8"/>
<keyword evidence="12" id="KW-1185">Reference proteome</keyword>
<comment type="subcellular location">
    <subcellularLocation>
        <location evidence="1">Cytoplasm</location>
    </subcellularLocation>
</comment>
<comment type="similarity">
    <text evidence="2">Belongs to the aminoglycoside phosphotransferase family.</text>
</comment>
<gene>
    <name evidence="11" type="ORF">IPOD504_LOCUS10398</name>
</gene>
<protein>
    <recommendedName>
        <fullName evidence="9">Hydroxylysine kinase</fullName>
        <ecNumber evidence="8">2.7.1.81</ecNumber>
    </recommendedName>
</protein>
<feature type="domain" description="Aminoglycoside phosphotransferase" evidence="10">
    <location>
        <begin position="46"/>
        <end position="240"/>
    </location>
</feature>
<dbReference type="PANTHER" id="PTHR21064">
    <property type="entry name" value="AMINOGLYCOSIDE PHOSPHOTRANSFERASE DOMAIN-CONTAINING PROTEIN-RELATED"/>
    <property type="match status" value="1"/>
</dbReference>
<dbReference type="SUPFAM" id="SSF56112">
    <property type="entry name" value="Protein kinase-like (PK-like)"/>
    <property type="match status" value="1"/>
</dbReference>
<evidence type="ECO:0000256" key="8">
    <source>
        <dbReference type="ARBA" id="ARBA00038873"/>
    </source>
</evidence>
<evidence type="ECO:0000256" key="6">
    <source>
        <dbReference type="ARBA" id="ARBA00036820"/>
    </source>
</evidence>
<comment type="function">
    <text evidence="7">Catalyzes the GTP-dependent phosphorylation of 5-hydroxy-L-lysine.</text>
</comment>
<comment type="catalytic activity">
    <reaction evidence="6">
        <text>(5R)-5-hydroxy-L-lysine + GTP = (5R)-5-phosphooxy-L-lysine + GDP + H(+)</text>
        <dbReference type="Rhea" id="RHEA:19049"/>
        <dbReference type="ChEBI" id="CHEBI:15378"/>
        <dbReference type="ChEBI" id="CHEBI:37565"/>
        <dbReference type="ChEBI" id="CHEBI:57882"/>
        <dbReference type="ChEBI" id="CHEBI:58189"/>
        <dbReference type="ChEBI" id="CHEBI:58357"/>
        <dbReference type="EC" id="2.7.1.81"/>
    </reaction>
</comment>
<evidence type="ECO:0000313" key="11">
    <source>
        <dbReference type="EMBL" id="CAH2058013.1"/>
    </source>
</evidence>
<evidence type="ECO:0000256" key="3">
    <source>
        <dbReference type="ARBA" id="ARBA00022490"/>
    </source>
</evidence>
<keyword evidence="3" id="KW-0963">Cytoplasm</keyword>
<organism evidence="11 12">
    <name type="scientific">Iphiclides podalirius</name>
    <name type="common">scarce swallowtail</name>
    <dbReference type="NCBI Taxonomy" id="110791"/>
    <lineage>
        <taxon>Eukaryota</taxon>
        <taxon>Metazoa</taxon>
        <taxon>Ecdysozoa</taxon>
        <taxon>Arthropoda</taxon>
        <taxon>Hexapoda</taxon>
        <taxon>Insecta</taxon>
        <taxon>Pterygota</taxon>
        <taxon>Neoptera</taxon>
        <taxon>Endopterygota</taxon>
        <taxon>Lepidoptera</taxon>
        <taxon>Glossata</taxon>
        <taxon>Ditrysia</taxon>
        <taxon>Papilionoidea</taxon>
        <taxon>Papilionidae</taxon>
        <taxon>Papilioninae</taxon>
        <taxon>Iphiclides</taxon>
    </lineage>
</organism>
<evidence type="ECO:0000259" key="10">
    <source>
        <dbReference type="Pfam" id="PF01636"/>
    </source>
</evidence>
<evidence type="ECO:0000313" key="12">
    <source>
        <dbReference type="Proteomes" id="UP000837857"/>
    </source>
</evidence>
<dbReference type="InterPro" id="IPR050249">
    <property type="entry name" value="Pseudomonas-type_ThrB"/>
</dbReference>
<evidence type="ECO:0000256" key="9">
    <source>
        <dbReference type="ARBA" id="ARBA00040505"/>
    </source>
</evidence>
<dbReference type="InterPro" id="IPR011009">
    <property type="entry name" value="Kinase-like_dom_sf"/>
</dbReference>
<keyword evidence="4" id="KW-0808">Transferase</keyword>
<evidence type="ECO:0000256" key="1">
    <source>
        <dbReference type="ARBA" id="ARBA00004496"/>
    </source>
</evidence>